<dbReference type="EMBL" id="RCSX01000004">
    <property type="protein sequence ID" value="KAF7936324.1"/>
    <property type="molecule type" value="Genomic_DNA"/>
</dbReference>
<proteinExistence type="predicted"/>
<evidence type="ECO:0000313" key="2">
    <source>
        <dbReference type="Proteomes" id="UP000783213"/>
    </source>
</evidence>
<sequence>MGFCNCPDVTRAKVDRENGCIIVDMEKLNTHAYEGFRFESGYQGVWLLGYLDDWIPSRGPLRLGRLLGHLLTTDE</sequence>
<evidence type="ECO:0000313" key="1">
    <source>
        <dbReference type="EMBL" id="KAF7936324.1"/>
    </source>
</evidence>
<accession>A0ABQ7IXH2</accession>
<dbReference type="GeneID" id="62229317"/>
<comment type="caution">
    <text evidence="1">The sequence shown here is derived from an EMBL/GenBank/DDBJ whole genome shotgun (WGS) entry which is preliminary data.</text>
</comment>
<protein>
    <submittedName>
        <fullName evidence="1">Uncharacterized protein</fullName>
    </submittedName>
</protein>
<keyword evidence="2" id="KW-1185">Reference proteome</keyword>
<name>A0ABQ7IXH2_9HELO</name>
<organism evidence="1 2">
    <name type="scientific">Botrytis deweyae</name>
    <dbReference type="NCBI Taxonomy" id="2478750"/>
    <lineage>
        <taxon>Eukaryota</taxon>
        <taxon>Fungi</taxon>
        <taxon>Dikarya</taxon>
        <taxon>Ascomycota</taxon>
        <taxon>Pezizomycotina</taxon>
        <taxon>Leotiomycetes</taxon>
        <taxon>Helotiales</taxon>
        <taxon>Sclerotiniaceae</taxon>
        <taxon>Botrytis</taxon>
    </lineage>
</organism>
<gene>
    <name evidence="1" type="ORF">EAE98_002543</name>
</gene>
<dbReference type="RefSeq" id="XP_038813902.1">
    <property type="nucleotide sequence ID" value="XM_038950163.1"/>
</dbReference>
<reference evidence="1 2" key="1">
    <citation type="journal article" date="2020" name="Genome Biol. Evol.">
        <title>Comparative genomics of Sclerotiniaceae.</title>
        <authorList>
            <person name="Valero Jimenez C.A."/>
            <person name="Steentjes M."/>
            <person name="Scholten O.E."/>
            <person name="Van Kan J.A.L."/>
        </authorList>
    </citation>
    <scope>NUCLEOTIDE SEQUENCE [LARGE SCALE GENOMIC DNA]</scope>
    <source>
        <strain evidence="1 2">B1</strain>
    </source>
</reference>
<dbReference type="Proteomes" id="UP000783213">
    <property type="component" value="Unassembled WGS sequence"/>
</dbReference>